<dbReference type="EMBL" id="BAAFZP010000002">
    <property type="protein sequence ID" value="GAB1584255.1"/>
    <property type="molecule type" value="Genomic_DNA"/>
</dbReference>
<evidence type="ECO:0000313" key="1">
    <source>
        <dbReference type="EMBL" id="GAB1584255.1"/>
    </source>
</evidence>
<dbReference type="PIRSF" id="PIRSF028301">
    <property type="entry name" value="UCP028301"/>
    <property type="match status" value="1"/>
</dbReference>
<accession>A0ABQ0H5Q4</accession>
<sequence length="171" mass="19232">MASIHDKLERVRKPRVHIKYEVETEGAVVVKELPFVVGVLGAFSGDSTQPLKPFGERKFVQIDRDNFDDVMRRMTPGLNLTVENTLQGDGSEMALSLKFEGLEDFEPGAIVNQVPALKALLDARNQLRDLMSKADRSENLEHMLEQILQNQADLGKLTRELEGDKKDDAQE</sequence>
<dbReference type="Proteomes" id="UP001628091">
    <property type="component" value="Unassembled WGS sequence"/>
</dbReference>
<dbReference type="NCBIfam" id="TIGR03358">
    <property type="entry name" value="VI_chp_5"/>
    <property type="match status" value="1"/>
</dbReference>
<comment type="caution">
    <text evidence="1">The sequence shown here is derived from an EMBL/GenBank/DDBJ whole genome shotgun (WGS) entry which is preliminary data.</text>
</comment>
<dbReference type="Pfam" id="PF05591">
    <property type="entry name" value="T6SS_VipA"/>
    <property type="match status" value="1"/>
</dbReference>
<evidence type="ECO:0000313" key="2">
    <source>
        <dbReference type="Proteomes" id="UP001628091"/>
    </source>
</evidence>
<dbReference type="PANTHER" id="PTHR35850:SF1">
    <property type="entry name" value="TYPE VI SECRETION SYSTEM SHEATH PROTEIN TSSB1"/>
    <property type="match status" value="1"/>
</dbReference>
<organism evidence="1 2">
    <name type="scientific">Phyllobacterium phragmitis</name>
    <dbReference type="NCBI Taxonomy" id="2670329"/>
    <lineage>
        <taxon>Bacteria</taxon>
        <taxon>Pseudomonadati</taxon>
        <taxon>Pseudomonadota</taxon>
        <taxon>Alphaproteobacteria</taxon>
        <taxon>Hyphomicrobiales</taxon>
        <taxon>Phyllobacteriaceae</taxon>
        <taxon>Phyllobacterium</taxon>
    </lineage>
</organism>
<reference evidence="1 2" key="1">
    <citation type="submission" date="2024-10" db="EMBL/GenBank/DDBJ databases">
        <title>Isolation, draft genome sequencing and identification of Phyllobacterium sp. NSA23, isolated from leaf soil.</title>
        <authorList>
            <person name="Akita H."/>
        </authorList>
    </citation>
    <scope>NUCLEOTIDE SEQUENCE [LARGE SCALE GENOMIC DNA]</scope>
    <source>
        <strain evidence="1 2">NSA23</strain>
    </source>
</reference>
<dbReference type="RefSeq" id="WP_407866692.1">
    <property type="nucleotide sequence ID" value="NZ_BAAFZP010000002.1"/>
</dbReference>
<proteinExistence type="predicted"/>
<name>A0ABQ0H5Q4_9HYPH</name>
<protein>
    <submittedName>
        <fullName evidence="1">Type VI secretion system contractile sheath small subunit</fullName>
    </submittedName>
</protein>
<dbReference type="PANTHER" id="PTHR35850">
    <property type="entry name" value="CYTOPLASMIC PROTEIN-RELATED"/>
    <property type="match status" value="1"/>
</dbReference>
<gene>
    <name evidence="1" type="primary">tssB</name>
    <name evidence="1" type="ORF">PPNSA23_41980</name>
</gene>
<dbReference type="InterPro" id="IPR008312">
    <property type="entry name" value="T6SS_TssB1"/>
</dbReference>
<keyword evidence="2" id="KW-1185">Reference proteome</keyword>